<organism evidence="1 2">
    <name type="scientific">Actinophytocola glycyrrhizae</name>
    <dbReference type="NCBI Taxonomy" id="2044873"/>
    <lineage>
        <taxon>Bacteria</taxon>
        <taxon>Bacillati</taxon>
        <taxon>Actinomycetota</taxon>
        <taxon>Actinomycetes</taxon>
        <taxon>Pseudonocardiales</taxon>
        <taxon>Pseudonocardiaceae</taxon>
    </lineage>
</organism>
<proteinExistence type="predicted"/>
<reference evidence="2" key="1">
    <citation type="journal article" date="2019" name="Int. J. Syst. Evol. Microbiol.">
        <title>The Global Catalogue of Microorganisms (GCM) 10K type strain sequencing project: providing services to taxonomists for standard genome sequencing and annotation.</title>
        <authorList>
            <consortium name="The Broad Institute Genomics Platform"/>
            <consortium name="The Broad Institute Genome Sequencing Center for Infectious Disease"/>
            <person name="Wu L."/>
            <person name="Ma J."/>
        </authorList>
    </citation>
    <scope>NUCLEOTIDE SEQUENCE [LARGE SCALE GENOMIC DNA]</scope>
    <source>
        <strain evidence="2">ZS-22-S1</strain>
    </source>
</reference>
<accession>A0ABV9SHH5</accession>
<sequence>MVDLVDWIALHPTVTDQIAGIASMLDKEVVAELDRSFDDAHRDDRRRALADHFWCDLLAALAHMLEECQKQLDKIPDRVTSAIIAAREAHGQRSAIDDLHVKIAVHHAWKLIQKIPFVAAVLPSVEEPLRAIRILAVMICPAPEDHREVAKHCLHPLTGECVNNLTKQRLKEALPDDWMS</sequence>
<comment type="caution">
    <text evidence="1">The sequence shown here is derived from an EMBL/GenBank/DDBJ whole genome shotgun (WGS) entry which is preliminary data.</text>
</comment>
<name>A0ABV9SHH5_9PSEU</name>
<dbReference type="Proteomes" id="UP001595859">
    <property type="component" value="Unassembled WGS sequence"/>
</dbReference>
<evidence type="ECO:0000313" key="1">
    <source>
        <dbReference type="EMBL" id="MFC4859389.1"/>
    </source>
</evidence>
<protein>
    <recommendedName>
        <fullName evidence="3">DUF222 domain-containing protein</fullName>
    </recommendedName>
</protein>
<gene>
    <name evidence="1" type="ORF">ACFPCV_38340</name>
</gene>
<evidence type="ECO:0008006" key="3">
    <source>
        <dbReference type="Google" id="ProtNLM"/>
    </source>
</evidence>
<dbReference type="EMBL" id="JBHSIS010000031">
    <property type="protein sequence ID" value="MFC4859389.1"/>
    <property type="molecule type" value="Genomic_DNA"/>
</dbReference>
<evidence type="ECO:0000313" key="2">
    <source>
        <dbReference type="Proteomes" id="UP001595859"/>
    </source>
</evidence>
<keyword evidence="2" id="KW-1185">Reference proteome</keyword>
<dbReference type="RefSeq" id="WP_378062413.1">
    <property type="nucleotide sequence ID" value="NZ_JBHSIS010000031.1"/>
</dbReference>